<dbReference type="InterPro" id="IPR003010">
    <property type="entry name" value="C-N_Hydrolase"/>
</dbReference>
<accession>A0AAE2ZIC1</accession>
<evidence type="ECO:0000313" key="3">
    <source>
        <dbReference type="EMBL" id="MBW8636464.1"/>
    </source>
</evidence>
<protein>
    <submittedName>
        <fullName evidence="3">Carbon-nitrogen hydrolase family protein</fullName>
    </submittedName>
</protein>
<dbReference type="PROSITE" id="PS50263">
    <property type="entry name" value="CN_HYDROLASE"/>
    <property type="match status" value="1"/>
</dbReference>
<dbReference type="EMBL" id="JAICBX010000001">
    <property type="protein sequence ID" value="MBW8636464.1"/>
    <property type="molecule type" value="Genomic_DNA"/>
</dbReference>
<keyword evidence="4" id="KW-1185">Reference proteome</keyword>
<organism evidence="3 4">
    <name type="scientific">Flavimaribacter sediminis</name>
    <dbReference type="NCBI Taxonomy" id="2865987"/>
    <lineage>
        <taxon>Bacteria</taxon>
        <taxon>Pseudomonadati</taxon>
        <taxon>Pseudomonadota</taxon>
        <taxon>Alphaproteobacteria</taxon>
        <taxon>Hyphomicrobiales</taxon>
        <taxon>Rhizobiaceae</taxon>
        <taxon>Flavimaribacter</taxon>
    </lineage>
</organism>
<dbReference type="PANTHER" id="PTHR43674:SF2">
    <property type="entry name" value="BETA-UREIDOPROPIONASE"/>
    <property type="match status" value="1"/>
</dbReference>
<dbReference type="AlphaFoldDB" id="A0AAE2ZIC1"/>
<dbReference type="CDD" id="cd07576">
    <property type="entry name" value="R-amidase_like"/>
    <property type="match status" value="1"/>
</dbReference>
<keyword evidence="1 3" id="KW-0378">Hydrolase</keyword>
<reference evidence="3" key="1">
    <citation type="submission" date="2021-08" db="EMBL/GenBank/DDBJ databases">
        <title>Hoeflea bacterium WL0058 sp. nov., isolated from the sediment.</title>
        <authorList>
            <person name="Wang L."/>
            <person name="Zhang D."/>
        </authorList>
    </citation>
    <scope>NUCLEOTIDE SEQUENCE</scope>
    <source>
        <strain evidence="3">WL0058</strain>
    </source>
</reference>
<dbReference type="InterPro" id="IPR044083">
    <property type="entry name" value="RamA-like"/>
</dbReference>
<gene>
    <name evidence="3" type="ORF">K1W69_04615</name>
</gene>
<dbReference type="InterPro" id="IPR050345">
    <property type="entry name" value="Aliph_Amidase/BUP"/>
</dbReference>
<dbReference type="Gene3D" id="3.60.110.10">
    <property type="entry name" value="Carbon-nitrogen hydrolase"/>
    <property type="match status" value="1"/>
</dbReference>
<dbReference type="GO" id="GO:0016811">
    <property type="term" value="F:hydrolase activity, acting on carbon-nitrogen (but not peptide) bonds, in linear amides"/>
    <property type="evidence" value="ECO:0007669"/>
    <property type="project" value="TreeGrafter"/>
</dbReference>
<dbReference type="InterPro" id="IPR036526">
    <property type="entry name" value="C-N_Hydrolase_sf"/>
</dbReference>
<name>A0AAE2ZIC1_9HYPH</name>
<dbReference type="Pfam" id="PF00795">
    <property type="entry name" value="CN_hydrolase"/>
    <property type="match status" value="1"/>
</dbReference>
<dbReference type="SUPFAM" id="SSF56317">
    <property type="entry name" value="Carbon-nitrogen hydrolase"/>
    <property type="match status" value="1"/>
</dbReference>
<evidence type="ECO:0000313" key="4">
    <source>
        <dbReference type="Proteomes" id="UP001196509"/>
    </source>
</evidence>
<dbReference type="PANTHER" id="PTHR43674">
    <property type="entry name" value="NITRILASE C965.09-RELATED"/>
    <property type="match status" value="1"/>
</dbReference>
<comment type="caution">
    <text evidence="3">The sequence shown here is derived from an EMBL/GenBank/DDBJ whole genome shotgun (WGS) entry which is preliminary data.</text>
</comment>
<evidence type="ECO:0000256" key="1">
    <source>
        <dbReference type="ARBA" id="ARBA00022801"/>
    </source>
</evidence>
<feature type="domain" description="CN hydrolase" evidence="2">
    <location>
        <begin position="5"/>
        <end position="240"/>
    </location>
</feature>
<sequence length="264" mass="29161">MDAELNIAVMQSPGSLGEPEERINWLEQTLLRHRAGDFDIVALPELFLSGYNVGHKLKERGEPADGPSSRRIADMARRLGVAIHYGYAERADGGLYSSSQTFTADGALANRHRKLVIPPGFEEDHFISGAGCVLFEMNGFRIAPLICYDAEFPETFRHVCETGADLVIVPTALASQWEVVARKLIPTRAFENGVYIAYANHCGEDGDLRFLGHSCIVGPDGRDLARAGRDEEVIAAKLQVGRVAASRKRLPYHADRKRIRFEAV</sequence>
<evidence type="ECO:0000259" key="2">
    <source>
        <dbReference type="PROSITE" id="PS50263"/>
    </source>
</evidence>
<dbReference type="Proteomes" id="UP001196509">
    <property type="component" value="Unassembled WGS sequence"/>
</dbReference>
<dbReference type="RefSeq" id="WP_220227144.1">
    <property type="nucleotide sequence ID" value="NZ_JAICBX010000001.1"/>
</dbReference>
<proteinExistence type="predicted"/>